<feature type="transmembrane region" description="Helical" evidence="7">
    <location>
        <begin position="99"/>
        <end position="117"/>
    </location>
</feature>
<feature type="transmembrane region" description="Helical" evidence="7">
    <location>
        <begin position="148"/>
        <end position="172"/>
    </location>
</feature>
<gene>
    <name evidence="9" type="ORF">D1B31_07110</name>
</gene>
<comment type="subcellular location">
    <subcellularLocation>
        <location evidence="1">Cell membrane</location>
        <topology evidence="1">Multi-pass membrane protein</topology>
    </subcellularLocation>
</comment>
<feature type="transmembrane region" description="Helical" evidence="7">
    <location>
        <begin position="249"/>
        <end position="268"/>
    </location>
</feature>
<proteinExistence type="inferred from homology"/>
<dbReference type="RefSeq" id="WP_118920069.1">
    <property type="nucleotide sequence ID" value="NZ_QWEG01000004.1"/>
</dbReference>
<dbReference type="PANTHER" id="PTHR32322">
    <property type="entry name" value="INNER MEMBRANE TRANSPORTER"/>
    <property type="match status" value="1"/>
</dbReference>
<keyword evidence="5 7" id="KW-1133">Transmembrane helix</keyword>
<dbReference type="InterPro" id="IPR050638">
    <property type="entry name" value="AA-Vitamin_Transporters"/>
</dbReference>
<evidence type="ECO:0000259" key="8">
    <source>
        <dbReference type="Pfam" id="PF00892"/>
    </source>
</evidence>
<sequence>MEQKQNFKIYAILVAVMAAWGLNVIATKIIVTAFTPVTITSLRILTAGGAVFLYLAFMKKVRKPTKAEFLAIVIASIFNVVCHHYFLSVGLTKTTASNAGLILGLGPLLSAILAAIFLGSRLHIIRIVGVLAGLAGVTFIVLDNGQGVGTISLGDLFIFLSILAQAGSFILIKRASRTMDPRLMTGYMLVLGSILLFFISLGQEPGGLAMLGNAPGSVWVIFFASAVISTAFGHMAYNYAIGKVGVAESAIFINLSPFFSLVGAAIFLNEEITISHIAGFPFILAGVLFGSGAFEELMASRKRNLGRKERHT</sequence>
<dbReference type="OrthoDB" id="4529062at2"/>
<accession>A0A417YVU6</accession>
<dbReference type="Pfam" id="PF00892">
    <property type="entry name" value="EamA"/>
    <property type="match status" value="2"/>
</dbReference>
<reference evidence="9 10" key="1">
    <citation type="journal article" date="2017" name="Int. J. Syst. Evol. Microbiol.">
        <title>Bacillus notoginsengisoli sp. nov., a novel bacterium isolated from the rhizosphere of Panax notoginseng.</title>
        <authorList>
            <person name="Zhang M.Y."/>
            <person name="Cheng J."/>
            <person name="Cai Y."/>
            <person name="Zhang T.Y."/>
            <person name="Wu Y.Y."/>
            <person name="Manikprabhu D."/>
            <person name="Li W.J."/>
            <person name="Zhang Y.X."/>
        </authorList>
    </citation>
    <scope>NUCLEOTIDE SEQUENCE [LARGE SCALE GENOMIC DNA]</scope>
    <source>
        <strain evidence="9 10">JCM 30743</strain>
    </source>
</reference>
<evidence type="ECO:0000313" key="10">
    <source>
        <dbReference type="Proteomes" id="UP000284416"/>
    </source>
</evidence>
<dbReference type="Proteomes" id="UP000284416">
    <property type="component" value="Unassembled WGS sequence"/>
</dbReference>
<evidence type="ECO:0000256" key="2">
    <source>
        <dbReference type="ARBA" id="ARBA00007362"/>
    </source>
</evidence>
<dbReference type="PANTHER" id="PTHR32322:SF18">
    <property type="entry name" value="S-ADENOSYLMETHIONINE_S-ADENOSYLHOMOCYSTEINE TRANSPORTER"/>
    <property type="match status" value="1"/>
</dbReference>
<feature type="transmembrane region" description="Helical" evidence="7">
    <location>
        <begin position="124"/>
        <end position="142"/>
    </location>
</feature>
<evidence type="ECO:0000256" key="5">
    <source>
        <dbReference type="ARBA" id="ARBA00022989"/>
    </source>
</evidence>
<feature type="transmembrane region" description="Helical" evidence="7">
    <location>
        <begin position="274"/>
        <end position="294"/>
    </location>
</feature>
<feature type="transmembrane region" description="Helical" evidence="7">
    <location>
        <begin position="184"/>
        <end position="202"/>
    </location>
</feature>
<keyword evidence="10" id="KW-1185">Reference proteome</keyword>
<evidence type="ECO:0000313" key="9">
    <source>
        <dbReference type="EMBL" id="RHW41485.1"/>
    </source>
</evidence>
<name>A0A417YVU6_9BACI</name>
<protein>
    <submittedName>
        <fullName evidence="9">DMT family transporter</fullName>
    </submittedName>
</protein>
<dbReference type="EMBL" id="QWEG01000004">
    <property type="protein sequence ID" value="RHW41485.1"/>
    <property type="molecule type" value="Genomic_DNA"/>
</dbReference>
<organism evidence="9 10">
    <name type="scientific">Neobacillus notoginsengisoli</name>
    <dbReference type="NCBI Taxonomy" id="1578198"/>
    <lineage>
        <taxon>Bacteria</taxon>
        <taxon>Bacillati</taxon>
        <taxon>Bacillota</taxon>
        <taxon>Bacilli</taxon>
        <taxon>Bacillales</taxon>
        <taxon>Bacillaceae</taxon>
        <taxon>Neobacillus</taxon>
    </lineage>
</organism>
<feature type="transmembrane region" description="Helical" evidence="7">
    <location>
        <begin position="7"/>
        <end position="31"/>
    </location>
</feature>
<comment type="caution">
    <text evidence="9">The sequence shown here is derived from an EMBL/GenBank/DDBJ whole genome shotgun (WGS) entry which is preliminary data.</text>
</comment>
<feature type="domain" description="EamA" evidence="8">
    <location>
        <begin position="153"/>
        <end position="289"/>
    </location>
</feature>
<keyword evidence="4 7" id="KW-0812">Transmembrane</keyword>
<evidence type="ECO:0000256" key="4">
    <source>
        <dbReference type="ARBA" id="ARBA00022692"/>
    </source>
</evidence>
<evidence type="ECO:0000256" key="6">
    <source>
        <dbReference type="ARBA" id="ARBA00023136"/>
    </source>
</evidence>
<evidence type="ECO:0000256" key="7">
    <source>
        <dbReference type="SAM" id="Phobius"/>
    </source>
</evidence>
<dbReference type="AlphaFoldDB" id="A0A417YVU6"/>
<feature type="domain" description="EamA" evidence="8">
    <location>
        <begin position="10"/>
        <end position="141"/>
    </location>
</feature>
<dbReference type="InterPro" id="IPR037185">
    <property type="entry name" value="EmrE-like"/>
</dbReference>
<dbReference type="InterPro" id="IPR000620">
    <property type="entry name" value="EamA_dom"/>
</dbReference>
<evidence type="ECO:0000256" key="1">
    <source>
        <dbReference type="ARBA" id="ARBA00004651"/>
    </source>
</evidence>
<keyword evidence="6 7" id="KW-0472">Membrane</keyword>
<feature type="transmembrane region" description="Helical" evidence="7">
    <location>
        <begin position="69"/>
        <end position="87"/>
    </location>
</feature>
<keyword evidence="3" id="KW-1003">Cell membrane</keyword>
<evidence type="ECO:0000256" key="3">
    <source>
        <dbReference type="ARBA" id="ARBA00022475"/>
    </source>
</evidence>
<comment type="similarity">
    <text evidence="2">Belongs to the EamA transporter family.</text>
</comment>
<feature type="transmembrane region" description="Helical" evidence="7">
    <location>
        <begin position="37"/>
        <end position="57"/>
    </location>
</feature>
<feature type="transmembrane region" description="Helical" evidence="7">
    <location>
        <begin position="217"/>
        <end position="237"/>
    </location>
</feature>
<dbReference type="SUPFAM" id="SSF103481">
    <property type="entry name" value="Multidrug resistance efflux transporter EmrE"/>
    <property type="match status" value="2"/>
</dbReference>
<dbReference type="GO" id="GO:0005886">
    <property type="term" value="C:plasma membrane"/>
    <property type="evidence" value="ECO:0007669"/>
    <property type="project" value="UniProtKB-SubCell"/>
</dbReference>